<sequence length="102" mass="11797">MQNSGEKREDCRTIIESRNRDGDKFRPSDWIERISSQIAQYGRGRSLGYRDCARPRIINGEKCLVIEQRLSVRDPDAYAFVKEFADTNNLKVREECSAPKEG</sequence>
<reference evidence="2 3" key="1">
    <citation type="submission" date="2020-08" db="EMBL/GenBank/DDBJ databases">
        <title>Bridging the membrane lipid divide: bacteria of the FCB group superphylum have the potential to synthesize archaeal ether lipids.</title>
        <authorList>
            <person name="Villanueva L."/>
            <person name="Von Meijenfeldt F.A.B."/>
            <person name="Westbye A.B."/>
            <person name="Yadav S."/>
            <person name="Hopmans E.C."/>
            <person name="Dutilh B.E."/>
            <person name="Sinninghe Damste J.S."/>
        </authorList>
    </citation>
    <scope>NUCLEOTIDE SEQUENCE [LARGE SCALE GENOMIC DNA]</scope>
    <source>
        <strain evidence="2">NIOZ-UU100</strain>
    </source>
</reference>
<comment type="caution">
    <text evidence="2">The sequence shown here is derived from an EMBL/GenBank/DDBJ whole genome shotgun (WGS) entry which is preliminary data.</text>
</comment>
<dbReference type="Pfam" id="PF12112">
    <property type="entry name" value="DUF3579"/>
    <property type="match status" value="1"/>
</dbReference>
<dbReference type="Proteomes" id="UP000654401">
    <property type="component" value="Unassembled WGS sequence"/>
</dbReference>
<dbReference type="AlphaFoldDB" id="A0A8J6P5B9"/>
<evidence type="ECO:0000256" key="1">
    <source>
        <dbReference type="SAM" id="MobiDB-lite"/>
    </source>
</evidence>
<feature type="region of interest" description="Disordered" evidence="1">
    <location>
        <begin position="1"/>
        <end position="26"/>
    </location>
</feature>
<dbReference type="Gene3D" id="3.30.70.2340">
    <property type="entry name" value="Uncharacterised protein PF12112 family, DUF3579"/>
    <property type="match status" value="1"/>
</dbReference>
<evidence type="ECO:0000313" key="3">
    <source>
        <dbReference type="Proteomes" id="UP000654401"/>
    </source>
</evidence>
<evidence type="ECO:0000313" key="2">
    <source>
        <dbReference type="EMBL" id="MBC8520070.1"/>
    </source>
</evidence>
<gene>
    <name evidence="2" type="ORF">H8D24_06670</name>
</gene>
<accession>A0A8J6P5B9</accession>
<protein>
    <submittedName>
        <fullName evidence="2">DUF3579 domain-containing protein</fullName>
    </submittedName>
</protein>
<dbReference type="InterPro" id="IPR021969">
    <property type="entry name" value="DUF3579"/>
</dbReference>
<proteinExistence type="predicted"/>
<organism evidence="2 3">
    <name type="scientific">Candidatus Thiopontia autotrophica</name>
    <dbReference type="NCBI Taxonomy" id="2841688"/>
    <lineage>
        <taxon>Bacteria</taxon>
        <taxon>Pseudomonadati</taxon>
        <taxon>Pseudomonadota</taxon>
        <taxon>Gammaproteobacteria</taxon>
        <taxon>Candidatus Thiopontia</taxon>
    </lineage>
</organism>
<dbReference type="EMBL" id="JACNFK010000034">
    <property type="protein sequence ID" value="MBC8520070.1"/>
    <property type="molecule type" value="Genomic_DNA"/>
</dbReference>
<name>A0A8J6P5B9_9GAMM</name>